<dbReference type="PANTHER" id="PTHR45436">
    <property type="entry name" value="SENSOR HISTIDINE KINASE YKOH"/>
    <property type="match status" value="1"/>
</dbReference>
<dbReference type="SUPFAM" id="SSF47384">
    <property type="entry name" value="Homodimeric domain of signal transducing histidine kinase"/>
    <property type="match status" value="1"/>
</dbReference>
<dbReference type="SMART" id="SM00388">
    <property type="entry name" value="HisKA"/>
    <property type="match status" value="1"/>
</dbReference>
<comment type="subcellular location">
    <subcellularLocation>
        <location evidence="2">Cell membrane</location>
    </subcellularLocation>
</comment>
<dbReference type="GO" id="GO:0016301">
    <property type="term" value="F:kinase activity"/>
    <property type="evidence" value="ECO:0007669"/>
    <property type="project" value="UniProtKB-KW"/>
</dbReference>
<feature type="compositionally biased region" description="Low complexity" evidence="11">
    <location>
        <begin position="10"/>
        <end position="21"/>
    </location>
</feature>
<dbReference type="PRINTS" id="PR00344">
    <property type="entry name" value="BCTRLSENSOR"/>
</dbReference>
<dbReference type="InterPro" id="IPR003660">
    <property type="entry name" value="HAMP_dom"/>
</dbReference>
<dbReference type="Pfam" id="PF02518">
    <property type="entry name" value="HATPase_c"/>
    <property type="match status" value="1"/>
</dbReference>
<dbReference type="SMART" id="SM00387">
    <property type="entry name" value="HATPase_c"/>
    <property type="match status" value="1"/>
</dbReference>
<evidence type="ECO:0000256" key="9">
    <source>
        <dbReference type="ARBA" id="ARBA00023012"/>
    </source>
</evidence>
<dbReference type="CDD" id="cd06225">
    <property type="entry name" value="HAMP"/>
    <property type="match status" value="1"/>
</dbReference>
<evidence type="ECO:0000256" key="3">
    <source>
        <dbReference type="ARBA" id="ARBA00012438"/>
    </source>
</evidence>
<keyword evidence="4" id="KW-0597">Phosphoprotein</keyword>
<organism evidence="15 16">
    <name type="scientific">Agromyces neolithicus</name>
    <dbReference type="NCBI Taxonomy" id="269420"/>
    <lineage>
        <taxon>Bacteria</taxon>
        <taxon>Bacillati</taxon>
        <taxon>Actinomycetota</taxon>
        <taxon>Actinomycetes</taxon>
        <taxon>Micrococcales</taxon>
        <taxon>Microbacteriaceae</taxon>
        <taxon>Agromyces</taxon>
    </lineage>
</organism>
<evidence type="ECO:0000259" key="13">
    <source>
        <dbReference type="PROSITE" id="PS50109"/>
    </source>
</evidence>
<dbReference type="CDD" id="cd00082">
    <property type="entry name" value="HisKA"/>
    <property type="match status" value="1"/>
</dbReference>
<dbReference type="InterPro" id="IPR036890">
    <property type="entry name" value="HATPase_C_sf"/>
</dbReference>
<dbReference type="Gene3D" id="3.30.565.10">
    <property type="entry name" value="Histidine kinase-like ATPase, C-terminal domain"/>
    <property type="match status" value="1"/>
</dbReference>
<keyword evidence="7 15" id="KW-0418">Kinase</keyword>
<dbReference type="PROSITE" id="PS50885">
    <property type="entry name" value="HAMP"/>
    <property type="match status" value="1"/>
</dbReference>
<sequence>MTHPGDPGYAAAARASATVASPPEPALSPEPDHRAQWSLERRLLVVLAGLVAAVSLIVGIASVTVFHTSSVASVDAELRSAMTRAELNIRGPIPLPGGAAGPSVLLDVAGQSAGTLAAVVPDEGAPSAAYISEDAEGIVGLGTEPTRALAAVPADGEVHTIDAGSPFGSFRALAERKENVPDTRVVLALPLADVERSTTELAVTIAVVALAALILAIGFGSLIVRRALSPLSRMTATALEVSQLPLDRGDVALTERVVVDDERTEVGRLGTAFNRMLGHVASALSAREQSEQKVRRFVADASHELRTPLASIRGYAELTRMHGGRLPDDVTHAIGRIESESVRMTELVEDLLLLARLDEGRELVHTTVDLSALVADALGDAQVAGPEHDWSVDLADEAVEVSGDPARLHQVIANLLANARLHTPAGTSVRVQLARAGDRAILTVADDGPGIDPQVRDTLFERFERGDASRSRRAGSTGLGLAIVRAVVEAHHGSVGVESEPGSTVFTVELPVSKPTVV</sequence>
<keyword evidence="6 12" id="KW-0812">Transmembrane</keyword>
<evidence type="ECO:0000313" key="16">
    <source>
        <dbReference type="Proteomes" id="UP001500002"/>
    </source>
</evidence>
<evidence type="ECO:0000313" key="15">
    <source>
        <dbReference type="EMBL" id="GAA1806924.1"/>
    </source>
</evidence>
<evidence type="ECO:0000256" key="8">
    <source>
        <dbReference type="ARBA" id="ARBA00022989"/>
    </source>
</evidence>
<dbReference type="InterPro" id="IPR005467">
    <property type="entry name" value="His_kinase_dom"/>
</dbReference>
<dbReference type="SMART" id="SM00304">
    <property type="entry name" value="HAMP"/>
    <property type="match status" value="1"/>
</dbReference>
<gene>
    <name evidence="15" type="ORF">GCM10009749_14000</name>
</gene>
<dbReference type="PANTHER" id="PTHR45436:SF5">
    <property type="entry name" value="SENSOR HISTIDINE KINASE TRCS"/>
    <property type="match status" value="1"/>
</dbReference>
<proteinExistence type="predicted"/>
<evidence type="ECO:0000256" key="12">
    <source>
        <dbReference type="SAM" id="Phobius"/>
    </source>
</evidence>
<dbReference type="SUPFAM" id="SSF55874">
    <property type="entry name" value="ATPase domain of HSP90 chaperone/DNA topoisomerase II/histidine kinase"/>
    <property type="match status" value="1"/>
</dbReference>
<evidence type="ECO:0000259" key="14">
    <source>
        <dbReference type="PROSITE" id="PS50885"/>
    </source>
</evidence>
<evidence type="ECO:0000256" key="11">
    <source>
        <dbReference type="SAM" id="MobiDB-lite"/>
    </source>
</evidence>
<dbReference type="Pfam" id="PF00512">
    <property type="entry name" value="HisKA"/>
    <property type="match status" value="1"/>
</dbReference>
<feature type="domain" description="Histidine kinase" evidence="13">
    <location>
        <begin position="300"/>
        <end position="514"/>
    </location>
</feature>
<dbReference type="CDD" id="cd00075">
    <property type="entry name" value="HATPase"/>
    <property type="match status" value="1"/>
</dbReference>
<dbReference type="PROSITE" id="PS50109">
    <property type="entry name" value="HIS_KIN"/>
    <property type="match status" value="1"/>
</dbReference>
<dbReference type="InterPro" id="IPR003594">
    <property type="entry name" value="HATPase_dom"/>
</dbReference>
<reference evidence="15 16" key="1">
    <citation type="journal article" date="2019" name="Int. J. Syst. Evol. Microbiol.">
        <title>The Global Catalogue of Microorganisms (GCM) 10K type strain sequencing project: providing services to taxonomists for standard genome sequencing and annotation.</title>
        <authorList>
            <consortium name="The Broad Institute Genomics Platform"/>
            <consortium name="The Broad Institute Genome Sequencing Center for Infectious Disease"/>
            <person name="Wu L."/>
            <person name="Ma J."/>
        </authorList>
    </citation>
    <scope>NUCLEOTIDE SEQUENCE [LARGE SCALE GENOMIC DNA]</scope>
    <source>
        <strain evidence="15 16">JCM 14322</strain>
    </source>
</reference>
<dbReference type="InterPro" id="IPR050428">
    <property type="entry name" value="TCS_sensor_his_kinase"/>
</dbReference>
<evidence type="ECO:0000256" key="1">
    <source>
        <dbReference type="ARBA" id="ARBA00000085"/>
    </source>
</evidence>
<keyword evidence="10 12" id="KW-0472">Membrane</keyword>
<keyword evidence="8 12" id="KW-1133">Transmembrane helix</keyword>
<evidence type="ECO:0000256" key="5">
    <source>
        <dbReference type="ARBA" id="ARBA00022679"/>
    </source>
</evidence>
<evidence type="ECO:0000256" key="6">
    <source>
        <dbReference type="ARBA" id="ARBA00022692"/>
    </source>
</evidence>
<evidence type="ECO:0000256" key="10">
    <source>
        <dbReference type="ARBA" id="ARBA00023136"/>
    </source>
</evidence>
<evidence type="ECO:0000256" key="2">
    <source>
        <dbReference type="ARBA" id="ARBA00004236"/>
    </source>
</evidence>
<feature type="transmembrane region" description="Helical" evidence="12">
    <location>
        <begin position="43"/>
        <end position="66"/>
    </location>
</feature>
<comment type="catalytic activity">
    <reaction evidence="1">
        <text>ATP + protein L-histidine = ADP + protein N-phospho-L-histidine.</text>
        <dbReference type="EC" id="2.7.13.3"/>
    </reaction>
</comment>
<comment type="caution">
    <text evidence="15">The sequence shown here is derived from an EMBL/GenBank/DDBJ whole genome shotgun (WGS) entry which is preliminary data.</text>
</comment>
<dbReference type="EMBL" id="BAAANJ010000004">
    <property type="protein sequence ID" value="GAA1806924.1"/>
    <property type="molecule type" value="Genomic_DNA"/>
</dbReference>
<protein>
    <recommendedName>
        <fullName evidence="3">histidine kinase</fullName>
        <ecNumber evidence="3">2.7.13.3</ecNumber>
    </recommendedName>
</protein>
<dbReference type="Gene3D" id="1.10.287.130">
    <property type="match status" value="1"/>
</dbReference>
<feature type="domain" description="HAMP" evidence="14">
    <location>
        <begin position="225"/>
        <end position="285"/>
    </location>
</feature>
<evidence type="ECO:0000256" key="4">
    <source>
        <dbReference type="ARBA" id="ARBA00022553"/>
    </source>
</evidence>
<evidence type="ECO:0000256" key="7">
    <source>
        <dbReference type="ARBA" id="ARBA00022777"/>
    </source>
</evidence>
<dbReference type="Proteomes" id="UP001500002">
    <property type="component" value="Unassembled WGS sequence"/>
</dbReference>
<dbReference type="InterPro" id="IPR003661">
    <property type="entry name" value="HisK_dim/P_dom"/>
</dbReference>
<dbReference type="InterPro" id="IPR004358">
    <property type="entry name" value="Sig_transdc_His_kin-like_C"/>
</dbReference>
<dbReference type="EC" id="2.7.13.3" evidence="3"/>
<keyword evidence="5" id="KW-0808">Transferase</keyword>
<feature type="transmembrane region" description="Helical" evidence="12">
    <location>
        <begin position="201"/>
        <end position="224"/>
    </location>
</feature>
<dbReference type="InterPro" id="IPR036097">
    <property type="entry name" value="HisK_dim/P_sf"/>
</dbReference>
<dbReference type="Gene3D" id="6.10.340.10">
    <property type="match status" value="1"/>
</dbReference>
<feature type="region of interest" description="Disordered" evidence="11">
    <location>
        <begin position="1"/>
        <end position="32"/>
    </location>
</feature>
<accession>A0ABN2M354</accession>
<name>A0ABN2M354_9MICO</name>
<dbReference type="Pfam" id="PF00672">
    <property type="entry name" value="HAMP"/>
    <property type="match status" value="1"/>
</dbReference>
<keyword evidence="9" id="KW-0902">Two-component regulatory system</keyword>
<keyword evidence="16" id="KW-1185">Reference proteome</keyword>